<evidence type="ECO:0000256" key="1">
    <source>
        <dbReference type="ARBA" id="ARBA00023015"/>
    </source>
</evidence>
<proteinExistence type="predicted"/>
<dbReference type="EMBL" id="JACHIV010000001">
    <property type="protein sequence ID" value="MBB5069934.1"/>
    <property type="molecule type" value="Genomic_DNA"/>
</dbReference>
<dbReference type="Pfam" id="PF07729">
    <property type="entry name" value="FCD"/>
    <property type="match status" value="1"/>
</dbReference>
<feature type="domain" description="HTH gntR-type" evidence="4">
    <location>
        <begin position="6"/>
        <end position="78"/>
    </location>
</feature>
<dbReference type="AlphaFoldDB" id="A0A840NEA5"/>
<dbReference type="PANTHER" id="PTHR43537">
    <property type="entry name" value="TRANSCRIPTIONAL REGULATOR, GNTR FAMILY"/>
    <property type="match status" value="1"/>
</dbReference>
<dbReference type="InterPro" id="IPR000524">
    <property type="entry name" value="Tscrpt_reg_HTH_GntR"/>
</dbReference>
<dbReference type="Proteomes" id="UP000580474">
    <property type="component" value="Unassembled WGS sequence"/>
</dbReference>
<dbReference type="PRINTS" id="PR00035">
    <property type="entry name" value="HTHGNTR"/>
</dbReference>
<evidence type="ECO:0000259" key="4">
    <source>
        <dbReference type="PROSITE" id="PS50949"/>
    </source>
</evidence>
<evidence type="ECO:0000256" key="2">
    <source>
        <dbReference type="ARBA" id="ARBA00023125"/>
    </source>
</evidence>
<comment type="caution">
    <text evidence="5">The sequence shown here is derived from an EMBL/GenBank/DDBJ whole genome shotgun (WGS) entry which is preliminary data.</text>
</comment>
<dbReference type="SMART" id="SM00345">
    <property type="entry name" value="HTH_GNTR"/>
    <property type="match status" value="1"/>
</dbReference>
<dbReference type="SUPFAM" id="SSF48008">
    <property type="entry name" value="GntR ligand-binding domain-like"/>
    <property type="match status" value="1"/>
</dbReference>
<dbReference type="GO" id="GO:0003677">
    <property type="term" value="F:DNA binding"/>
    <property type="evidence" value="ECO:0007669"/>
    <property type="project" value="UniProtKB-KW"/>
</dbReference>
<dbReference type="SMART" id="SM00895">
    <property type="entry name" value="FCD"/>
    <property type="match status" value="1"/>
</dbReference>
<keyword evidence="3" id="KW-0804">Transcription</keyword>
<evidence type="ECO:0000256" key="3">
    <source>
        <dbReference type="ARBA" id="ARBA00023163"/>
    </source>
</evidence>
<keyword evidence="1" id="KW-0805">Transcription regulation</keyword>
<keyword evidence="6" id="KW-1185">Reference proteome</keyword>
<keyword evidence="2 5" id="KW-0238">DNA-binding</keyword>
<dbReference type="PANTHER" id="PTHR43537:SF24">
    <property type="entry name" value="GLUCONATE OPERON TRANSCRIPTIONAL REPRESSOR"/>
    <property type="match status" value="1"/>
</dbReference>
<dbReference type="SUPFAM" id="SSF46785">
    <property type="entry name" value="Winged helix' DNA-binding domain"/>
    <property type="match status" value="1"/>
</dbReference>
<dbReference type="Pfam" id="PF00392">
    <property type="entry name" value="GntR"/>
    <property type="match status" value="1"/>
</dbReference>
<dbReference type="GO" id="GO:0003700">
    <property type="term" value="F:DNA-binding transcription factor activity"/>
    <property type="evidence" value="ECO:0007669"/>
    <property type="project" value="InterPro"/>
</dbReference>
<sequence>MANAGPRAWERVLAQIEDDLLTGRIAPGQRLPGERALAEELQVGRSSVREAMRVLEALGLLRAQTGSGPDAGAVILARPTGGMSALLRLQVAGQGFQVRDVVRTRLVLETASVTALAGASAPVDLAVAAELLDAMDEPDLAAAEFLALDAQFHLALAQAAGNEVIAAMMSGLRDSIENYTRETLPLLRSWADTSDRLRREHREVLAAIRAGDGEVAGWRMTAHIKGYYAEGGLSL</sequence>
<gene>
    <name evidence="5" type="ORF">BJ969_003022</name>
</gene>
<dbReference type="InterPro" id="IPR011711">
    <property type="entry name" value="GntR_C"/>
</dbReference>
<dbReference type="Gene3D" id="1.20.120.530">
    <property type="entry name" value="GntR ligand-binding domain-like"/>
    <property type="match status" value="1"/>
</dbReference>
<evidence type="ECO:0000313" key="6">
    <source>
        <dbReference type="Proteomes" id="UP000580474"/>
    </source>
</evidence>
<name>A0A840NEA5_9PSEU</name>
<dbReference type="InterPro" id="IPR036390">
    <property type="entry name" value="WH_DNA-bd_sf"/>
</dbReference>
<dbReference type="InterPro" id="IPR008920">
    <property type="entry name" value="TF_FadR/GntR_C"/>
</dbReference>
<organism evidence="5 6">
    <name type="scientific">Saccharopolyspora gloriosae</name>
    <dbReference type="NCBI Taxonomy" id="455344"/>
    <lineage>
        <taxon>Bacteria</taxon>
        <taxon>Bacillati</taxon>
        <taxon>Actinomycetota</taxon>
        <taxon>Actinomycetes</taxon>
        <taxon>Pseudonocardiales</taxon>
        <taxon>Pseudonocardiaceae</taxon>
        <taxon>Saccharopolyspora</taxon>
    </lineage>
</organism>
<dbReference type="Gene3D" id="1.10.10.10">
    <property type="entry name" value="Winged helix-like DNA-binding domain superfamily/Winged helix DNA-binding domain"/>
    <property type="match status" value="1"/>
</dbReference>
<evidence type="ECO:0000313" key="5">
    <source>
        <dbReference type="EMBL" id="MBB5069934.1"/>
    </source>
</evidence>
<dbReference type="CDD" id="cd07377">
    <property type="entry name" value="WHTH_GntR"/>
    <property type="match status" value="1"/>
</dbReference>
<dbReference type="PROSITE" id="PS50949">
    <property type="entry name" value="HTH_GNTR"/>
    <property type="match status" value="1"/>
</dbReference>
<dbReference type="RefSeq" id="WP_184479550.1">
    <property type="nucleotide sequence ID" value="NZ_JACHIV010000001.1"/>
</dbReference>
<protein>
    <submittedName>
        <fullName evidence="5">DNA-binding FadR family transcriptional regulator</fullName>
    </submittedName>
</protein>
<reference evidence="5 6" key="1">
    <citation type="submission" date="2020-08" db="EMBL/GenBank/DDBJ databases">
        <title>Sequencing the genomes of 1000 actinobacteria strains.</title>
        <authorList>
            <person name="Klenk H.-P."/>
        </authorList>
    </citation>
    <scope>NUCLEOTIDE SEQUENCE [LARGE SCALE GENOMIC DNA]</scope>
    <source>
        <strain evidence="5 6">DSM 45582</strain>
    </source>
</reference>
<dbReference type="InterPro" id="IPR036388">
    <property type="entry name" value="WH-like_DNA-bd_sf"/>
</dbReference>
<accession>A0A840NEA5</accession>